<reference evidence="2" key="2">
    <citation type="submission" date="2022-01" db="EMBL/GenBank/DDBJ databases">
        <authorList>
            <person name="Yamashiro T."/>
            <person name="Shiraishi A."/>
            <person name="Satake H."/>
            <person name="Nakayama K."/>
        </authorList>
    </citation>
    <scope>NUCLEOTIDE SEQUENCE</scope>
</reference>
<evidence type="ECO:0000256" key="1">
    <source>
        <dbReference type="SAM" id="MobiDB-lite"/>
    </source>
</evidence>
<keyword evidence="3" id="KW-1185">Reference proteome</keyword>
<name>A0ABQ5BDH5_9ASTR</name>
<gene>
    <name evidence="2" type="ORF">Tco_0859932</name>
</gene>
<dbReference type="Proteomes" id="UP001151760">
    <property type="component" value="Unassembled WGS sequence"/>
</dbReference>
<organism evidence="2 3">
    <name type="scientific">Tanacetum coccineum</name>
    <dbReference type="NCBI Taxonomy" id="301880"/>
    <lineage>
        <taxon>Eukaryota</taxon>
        <taxon>Viridiplantae</taxon>
        <taxon>Streptophyta</taxon>
        <taxon>Embryophyta</taxon>
        <taxon>Tracheophyta</taxon>
        <taxon>Spermatophyta</taxon>
        <taxon>Magnoliopsida</taxon>
        <taxon>eudicotyledons</taxon>
        <taxon>Gunneridae</taxon>
        <taxon>Pentapetalae</taxon>
        <taxon>asterids</taxon>
        <taxon>campanulids</taxon>
        <taxon>Asterales</taxon>
        <taxon>Asteraceae</taxon>
        <taxon>Asteroideae</taxon>
        <taxon>Anthemideae</taxon>
        <taxon>Anthemidinae</taxon>
        <taxon>Tanacetum</taxon>
    </lineage>
</organism>
<reference evidence="2" key="1">
    <citation type="journal article" date="2022" name="Int. J. Mol. Sci.">
        <title>Draft Genome of Tanacetum Coccineum: Genomic Comparison of Closely Related Tanacetum-Family Plants.</title>
        <authorList>
            <person name="Yamashiro T."/>
            <person name="Shiraishi A."/>
            <person name="Nakayama K."/>
            <person name="Satake H."/>
        </authorList>
    </citation>
    <scope>NUCLEOTIDE SEQUENCE</scope>
</reference>
<protein>
    <submittedName>
        <fullName evidence="2">Uncharacterized protein</fullName>
    </submittedName>
</protein>
<feature type="region of interest" description="Disordered" evidence="1">
    <location>
        <begin position="92"/>
        <end position="116"/>
    </location>
</feature>
<evidence type="ECO:0000313" key="3">
    <source>
        <dbReference type="Proteomes" id="UP001151760"/>
    </source>
</evidence>
<feature type="compositionally biased region" description="Basic and acidic residues" evidence="1">
    <location>
        <begin position="106"/>
        <end position="116"/>
    </location>
</feature>
<sequence>MENIKKKVNVPNADKKQLQDVQGRYATKHDVVDDVDLTKSIILLLSAKYLLHELGIISPRLNNLKGCFSADPYEVSFFLSVLPSDRYAVVPGENAQAGNDGNDASIPEKDVKRMRL</sequence>
<evidence type="ECO:0000313" key="2">
    <source>
        <dbReference type="EMBL" id="GJT12890.1"/>
    </source>
</evidence>
<comment type="caution">
    <text evidence="2">The sequence shown here is derived from an EMBL/GenBank/DDBJ whole genome shotgun (WGS) entry which is preliminary data.</text>
</comment>
<proteinExistence type="predicted"/>
<accession>A0ABQ5BDH5</accession>
<dbReference type="EMBL" id="BQNB010013185">
    <property type="protein sequence ID" value="GJT12890.1"/>
    <property type="molecule type" value="Genomic_DNA"/>
</dbReference>